<keyword evidence="1" id="KW-0812">Transmembrane</keyword>
<keyword evidence="1" id="KW-0472">Membrane</keyword>
<dbReference type="EMBL" id="JANJYI010000006">
    <property type="protein sequence ID" value="KAK2644550.1"/>
    <property type="molecule type" value="Genomic_DNA"/>
</dbReference>
<dbReference type="PANTHER" id="PTHR48473:SF1">
    <property type="entry name" value="TIR DOMAIN-CONTAINING PROTEIN"/>
    <property type="match status" value="1"/>
</dbReference>
<comment type="caution">
    <text evidence="2">The sequence shown here is derived from an EMBL/GenBank/DDBJ whole genome shotgun (WGS) entry which is preliminary data.</text>
</comment>
<protein>
    <submittedName>
        <fullName evidence="2">Uncharacterized protein</fullName>
    </submittedName>
</protein>
<feature type="transmembrane region" description="Helical" evidence="1">
    <location>
        <begin position="32"/>
        <end position="53"/>
    </location>
</feature>
<gene>
    <name evidence="2" type="ORF">Ddye_019745</name>
</gene>
<evidence type="ECO:0000313" key="3">
    <source>
        <dbReference type="Proteomes" id="UP001280121"/>
    </source>
</evidence>
<dbReference type="AlphaFoldDB" id="A0AAD9WWD2"/>
<proteinExistence type="predicted"/>
<feature type="transmembrane region" description="Helical" evidence="1">
    <location>
        <begin position="73"/>
        <end position="98"/>
    </location>
</feature>
<dbReference type="PANTHER" id="PTHR48473">
    <property type="entry name" value="TIR DOMAIN-CONTAINING PROTEIN"/>
    <property type="match status" value="1"/>
</dbReference>
<name>A0AAD9WWD2_9ROSI</name>
<keyword evidence="3" id="KW-1185">Reference proteome</keyword>
<evidence type="ECO:0000313" key="2">
    <source>
        <dbReference type="EMBL" id="KAK2644550.1"/>
    </source>
</evidence>
<evidence type="ECO:0000256" key="1">
    <source>
        <dbReference type="SAM" id="Phobius"/>
    </source>
</evidence>
<sequence>MDLEWIFVITNIVLESMSSIFTQLSSKQKPQYALFGMLLSYLALLICVIELIYEGHRHQQKPIYRRGKSFATLNNIVALACALGQLSQQSIIVLRVLLNQLFRRSS</sequence>
<keyword evidence="1" id="KW-1133">Transmembrane helix</keyword>
<dbReference type="Proteomes" id="UP001280121">
    <property type="component" value="Unassembled WGS sequence"/>
</dbReference>
<accession>A0AAD9WWD2</accession>
<organism evidence="2 3">
    <name type="scientific">Dipteronia dyeriana</name>
    <dbReference type="NCBI Taxonomy" id="168575"/>
    <lineage>
        <taxon>Eukaryota</taxon>
        <taxon>Viridiplantae</taxon>
        <taxon>Streptophyta</taxon>
        <taxon>Embryophyta</taxon>
        <taxon>Tracheophyta</taxon>
        <taxon>Spermatophyta</taxon>
        <taxon>Magnoliopsida</taxon>
        <taxon>eudicotyledons</taxon>
        <taxon>Gunneridae</taxon>
        <taxon>Pentapetalae</taxon>
        <taxon>rosids</taxon>
        <taxon>malvids</taxon>
        <taxon>Sapindales</taxon>
        <taxon>Sapindaceae</taxon>
        <taxon>Hippocastanoideae</taxon>
        <taxon>Acereae</taxon>
        <taxon>Dipteronia</taxon>
    </lineage>
</organism>
<reference evidence="2" key="1">
    <citation type="journal article" date="2023" name="Plant J.">
        <title>Genome sequences and population genomics provide insights into the demographic history, inbreeding, and mutation load of two 'living fossil' tree species of Dipteronia.</title>
        <authorList>
            <person name="Feng Y."/>
            <person name="Comes H.P."/>
            <person name="Chen J."/>
            <person name="Zhu S."/>
            <person name="Lu R."/>
            <person name="Zhang X."/>
            <person name="Li P."/>
            <person name="Qiu J."/>
            <person name="Olsen K.M."/>
            <person name="Qiu Y."/>
        </authorList>
    </citation>
    <scope>NUCLEOTIDE SEQUENCE</scope>
    <source>
        <strain evidence="2">KIB01</strain>
    </source>
</reference>